<dbReference type="InterPro" id="IPR010699">
    <property type="entry name" value="DUF1275"/>
</dbReference>
<keyword evidence="2" id="KW-0472">Membrane</keyword>
<dbReference type="AlphaFoldDB" id="A0A225APD4"/>
<evidence type="ECO:0000256" key="1">
    <source>
        <dbReference type="SAM" id="MobiDB-lite"/>
    </source>
</evidence>
<dbReference type="OrthoDB" id="5288586at2759"/>
<dbReference type="PANTHER" id="PTHR37488:SF1">
    <property type="entry name" value="DUF1275 DOMAIN PROTEIN"/>
    <property type="match status" value="1"/>
</dbReference>
<gene>
    <name evidence="3" type="ORF">UA08_07719</name>
</gene>
<dbReference type="Pfam" id="PF06912">
    <property type="entry name" value="DUF1275"/>
    <property type="match status" value="1"/>
</dbReference>
<accession>A0A225APD4</accession>
<sequence>MTGASPHETDALIGHNNNGHLANTKPKHSRLWHHFKEEIDPRHCDLIMLYCYLITGFLDSSSTLIWGSFVSMQTGNTVYLGLGLAGVSGSGDRAIKSGASIASFCIGSMFFGAFYRLFPGLRRWVLCVSFTIQMLLMVCAAVIVTTERPSRESELTWRVIVPVILVAFQSSGQAVTSHVMGLGGLSSVVLTNTYCDLFSHVEIFSPVTLMKSLPQRRRFFAVVLLLLGTILGGIWARSSVGICALTSYPPTL</sequence>
<feature type="transmembrane region" description="Helical" evidence="2">
    <location>
        <begin position="99"/>
        <end position="117"/>
    </location>
</feature>
<keyword evidence="2" id="KW-0812">Transmembrane</keyword>
<evidence type="ECO:0000256" key="2">
    <source>
        <dbReference type="SAM" id="Phobius"/>
    </source>
</evidence>
<dbReference type="RefSeq" id="XP_020116947.1">
    <property type="nucleotide sequence ID" value="XM_020262721.1"/>
</dbReference>
<proteinExistence type="predicted"/>
<feature type="transmembrane region" description="Helical" evidence="2">
    <location>
        <begin position="219"/>
        <end position="236"/>
    </location>
</feature>
<feature type="region of interest" description="Disordered" evidence="1">
    <location>
        <begin position="1"/>
        <end position="22"/>
    </location>
</feature>
<dbReference type="Proteomes" id="UP000214365">
    <property type="component" value="Unassembled WGS sequence"/>
</dbReference>
<protein>
    <recommendedName>
        <fullName evidence="5">DUF1275 domain protein</fullName>
    </recommendedName>
</protein>
<feature type="transmembrane region" description="Helical" evidence="2">
    <location>
        <begin position="123"/>
        <end position="143"/>
    </location>
</feature>
<keyword evidence="2" id="KW-1133">Transmembrane helix</keyword>
<feature type="transmembrane region" description="Helical" evidence="2">
    <location>
        <begin position="64"/>
        <end position="87"/>
    </location>
</feature>
<dbReference type="EMBL" id="LFMY01000013">
    <property type="protein sequence ID" value="OKL56826.1"/>
    <property type="molecule type" value="Genomic_DNA"/>
</dbReference>
<comment type="caution">
    <text evidence="3">The sequence shown here is derived from an EMBL/GenBank/DDBJ whole genome shotgun (WGS) entry which is preliminary data.</text>
</comment>
<evidence type="ECO:0000313" key="3">
    <source>
        <dbReference type="EMBL" id="OKL56826.1"/>
    </source>
</evidence>
<dbReference type="GeneID" id="31007475"/>
<dbReference type="STRING" id="1441469.A0A225APD4"/>
<evidence type="ECO:0000313" key="4">
    <source>
        <dbReference type="Proteomes" id="UP000214365"/>
    </source>
</evidence>
<organism evidence="3 4">
    <name type="scientific">Talaromyces atroroseus</name>
    <dbReference type="NCBI Taxonomy" id="1441469"/>
    <lineage>
        <taxon>Eukaryota</taxon>
        <taxon>Fungi</taxon>
        <taxon>Dikarya</taxon>
        <taxon>Ascomycota</taxon>
        <taxon>Pezizomycotina</taxon>
        <taxon>Eurotiomycetes</taxon>
        <taxon>Eurotiomycetidae</taxon>
        <taxon>Eurotiales</taxon>
        <taxon>Trichocomaceae</taxon>
        <taxon>Talaromyces</taxon>
        <taxon>Talaromyces sect. Trachyspermi</taxon>
    </lineage>
</organism>
<name>A0A225APD4_TALAT</name>
<evidence type="ECO:0008006" key="5">
    <source>
        <dbReference type="Google" id="ProtNLM"/>
    </source>
</evidence>
<reference evidence="3 4" key="1">
    <citation type="submission" date="2015-06" db="EMBL/GenBank/DDBJ databases">
        <title>Talaromyces atroroseus IBT 11181 draft genome.</title>
        <authorList>
            <person name="Rasmussen K.B."/>
            <person name="Rasmussen S."/>
            <person name="Petersen B."/>
            <person name="Sicheritz-Ponten T."/>
            <person name="Mortensen U.H."/>
            <person name="Thrane U."/>
        </authorList>
    </citation>
    <scope>NUCLEOTIDE SEQUENCE [LARGE SCALE GENOMIC DNA]</scope>
    <source>
        <strain evidence="3 4">IBT 11181</strain>
    </source>
</reference>
<dbReference type="PANTHER" id="PTHR37488">
    <property type="entry name" value="DUF1275 DOMAIN-CONTAINING PROTEIN"/>
    <property type="match status" value="1"/>
</dbReference>
<keyword evidence="4" id="KW-1185">Reference proteome</keyword>